<evidence type="ECO:0000313" key="4">
    <source>
        <dbReference type="EMBL" id="KAK5163280.1"/>
    </source>
</evidence>
<dbReference type="RefSeq" id="XP_064653805.1">
    <property type="nucleotide sequence ID" value="XM_064808083.1"/>
</dbReference>
<evidence type="ECO:0000259" key="3">
    <source>
        <dbReference type="Pfam" id="PF13902"/>
    </source>
</evidence>
<comment type="caution">
    <text evidence="4">The sequence shown here is derived from an EMBL/GenBank/DDBJ whole genome shotgun (WGS) entry which is preliminary data.</text>
</comment>
<dbReference type="InterPro" id="IPR039629">
    <property type="entry name" value="R3HDM4"/>
</dbReference>
<dbReference type="InterPro" id="IPR036867">
    <property type="entry name" value="R3H_dom_sf"/>
</dbReference>
<feature type="region of interest" description="Disordered" evidence="2">
    <location>
        <begin position="64"/>
        <end position="87"/>
    </location>
</feature>
<feature type="region of interest" description="Disordered" evidence="2">
    <location>
        <begin position="437"/>
        <end position="490"/>
    </location>
</feature>
<reference evidence="4 5" key="1">
    <citation type="submission" date="2023-08" db="EMBL/GenBank/DDBJ databases">
        <title>Black Yeasts Isolated from many extreme environments.</title>
        <authorList>
            <person name="Coleine C."/>
            <person name="Stajich J.E."/>
            <person name="Selbmann L."/>
        </authorList>
    </citation>
    <scope>NUCLEOTIDE SEQUENCE [LARGE SCALE GENOMIC DNA]</scope>
    <source>
        <strain evidence="4 5">CCFEE 5935</strain>
    </source>
</reference>
<feature type="compositionally biased region" description="Basic and acidic residues" evidence="2">
    <location>
        <begin position="65"/>
        <end position="77"/>
    </location>
</feature>
<accession>A0AAV9NUL2</accession>
<feature type="compositionally biased region" description="Polar residues" evidence="2">
    <location>
        <begin position="563"/>
        <end position="572"/>
    </location>
</feature>
<dbReference type="PANTHER" id="PTHR32019">
    <property type="entry name" value="R3H DOMAIN-CONTAINING PROTEIN 4"/>
    <property type="match status" value="1"/>
</dbReference>
<dbReference type="SUPFAM" id="SSF82708">
    <property type="entry name" value="R3H domain"/>
    <property type="match status" value="1"/>
</dbReference>
<feature type="compositionally biased region" description="Basic and acidic residues" evidence="2">
    <location>
        <begin position="437"/>
        <end position="487"/>
    </location>
</feature>
<keyword evidence="5" id="KW-1185">Reference proteome</keyword>
<keyword evidence="1" id="KW-0175">Coiled coil</keyword>
<evidence type="ECO:0000256" key="2">
    <source>
        <dbReference type="SAM" id="MobiDB-lite"/>
    </source>
</evidence>
<protein>
    <recommendedName>
        <fullName evidence="3">R3H-associated N-terminal domain-containing protein</fullName>
    </recommendedName>
</protein>
<feature type="region of interest" description="Disordered" evidence="2">
    <location>
        <begin position="532"/>
        <end position="663"/>
    </location>
</feature>
<feature type="domain" description="R3H-associated N-terminal" evidence="3">
    <location>
        <begin position="83"/>
        <end position="190"/>
    </location>
</feature>
<gene>
    <name evidence="4" type="ORF">LTR77_010866</name>
</gene>
<feature type="compositionally biased region" description="Basic and acidic residues" evidence="2">
    <location>
        <begin position="582"/>
        <end position="595"/>
    </location>
</feature>
<evidence type="ECO:0000313" key="5">
    <source>
        <dbReference type="Proteomes" id="UP001337655"/>
    </source>
</evidence>
<feature type="coiled-coil region" evidence="1">
    <location>
        <begin position="184"/>
        <end position="218"/>
    </location>
</feature>
<dbReference type="Pfam" id="PF13902">
    <property type="entry name" value="R3H-assoc"/>
    <property type="match status" value="1"/>
</dbReference>
<dbReference type="GO" id="GO:0003676">
    <property type="term" value="F:nucleic acid binding"/>
    <property type="evidence" value="ECO:0007669"/>
    <property type="project" value="InterPro"/>
</dbReference>
<dbReference type="AlphaFoldDB" id="A0AAV9NUL2"/>
<name>A0AAV9NUL2_9PEZI</name>
<dbReference type="EMBL" id="JAVRRT010000027">
    <property type="protein sequence ID" value="KAK5163280.1"/>
    <property type="molecule type" value="Genomic_DNA"/>
</dbReference>
<dbReference type="Proteomes" id="UP001337655">
    <property type="component" value="Unassembled WGS sequence"/>
</dbReference>
<dbReference type="PANTHER" id="PTHR32019:SF2">
    <property type="entry name" value="R3H DOMAIN-CONTAINING PROTEIN 4"/>
    <property type="match status" value="1"/>
</dbReference>
<dbReference type="InterPro" id="IPR025952">
    <property type="entry name" value="R3H-assoc_dom"/>
</dbReference>
<dbReference type="GeneID" id="89932191"/>
<sequence length="663" mass="74901">MATPTKPSILTPPSEPTPIERVEAWTVSQAADVLSATSISSPTPAPAVRGASVRLDIPLDEAALNDDRPRSKPEAVHVVHKRREPVRRDSLKRREALLKGKEGSRQRRRWENDRLVGNPYAQPPLPEDWEVRPMNQRQSVPYFLAPLWDAEYARLNQQRELRKAKVNAPTNKEEEAAAQVKRELRAKLKRSRGAKALLQDLEQEVRGFVEQWEEKQRQLEAEGVIEPDSEDEEIVFVGRNGAMSDEMRAKRESEGLERDKVVFESLVHDHGASFGRFLVHAIAQYYDLATWSVTTRDAPPKRQAQDDRGAEQVAHPLVDVKRSVEFLVPLAHDEWEKMRSQEDKALRNKPTDELINAVSAIAKNIAGASALHDKWWTSPEKRWQRDLLVATGDETKLSKLYAIRKETTDMIEEMEAKVGLFAKWCLGLDGGFEQLKNRTGNDESLKNRAADAANKQKTEKGKANDAERARKPEESDADKEGSAHEVESGEGMAAFWEELKAKRVEANAKVKSAQIAAGIARSKEIRAAKVAQKEAEKQARVEQAKADERARLARVARREAQETTTDGESSTADLGDLWDSAKSGREKKDSKVERKARAHRRKHEEADLKIVRAKAEQGAKRLMKKQEKAELREKERAEMKRLEGRLSDMEVSRDAAIEDDEEA</sequence>
<organism evidence="4 5">
    <name type="scientific">Saxophila tyrrhenica</name>
    <dbReference type="NCBI Taxonomy" id="1690608"/>
    <lineage>
        <taxon>Eukaryota</taxon>
        <taxon>Fungi</taxon>
        <taxon>Dikarya</taxon>
        <taxon>Ascomycota</taxon>
        <taxon>Pezizomycotina</taxon>
        <taxon>Dothideomycetes</taxon>
        <taxon>Dothideomycetidae</taxon>
        <taxon>Mycosphaerellales</taxon>
        <taxon>Extremaceae</taxon>
        <taxon>Saxophila</taxon>
    </lineage>
</organism>
<evidence type="ECO:0000256" key="1">
    <source>
        <dbReference type="SAM" id="Coils"/>
    </source>
</evidence>
<feature type="compositionally biased region" description="Basic and acidic residues" evidence="2">
    <location>
        <begin position="603"/>
        <end position="656"/>
    </location>
</feature>
<feature type="compositionally biased region" description="Basic and acidic residues" evidence="2">
    <location>
        <begin position="532"/>
        <end position="561"/>
    </location>
</feature>
<proteinExistence type="predicted"/>